<keyword evidence="2" id="KW-1185">Reference proteome</keyword>
<protein>
    <submittedName>
        <fullName evidence="1">Ester cyclase</fullName>
    </submittedName>
</protein>
<dbReference type="PANTHER" id="PTHR38436:SF1">
    <property type="entry name" value="ESTER CYCLASE"/>
    <property type="match status" value="1"/>
</dbReference>
<dbReference type="PANTHER" id="PTHR38436">
    <property type="entry name" value="POLYKETIDE CYCLASE SNOAL-LIKE DOMAIN"/>
    <property type="match status" value="1"/>
</dbReference>
<evidence type="ECO:0000313" key="2">
    <source>
        <dbReference type="Proteomes" id="UP000054223"/>
    </source>
</evidence>
<proteinExistence type="predicted"/>
<dbReference type="Proteomes" id="UP000054223">
    <property type="component" value="Unassembled WGS sequence"/>
</dbReference>
<dbReference type="Gene3D" id="3.10.450.50">
    <property type="match status" value="1"/>
</dbReference>
<evidence type="ECO:0000313" key="1">
    <source>
        <dbReference type="EMBL" id="KUG06059.1"/>
    </source>
</evidence>
<gene>
    <name evidence="1" type="ORF">ASU33_01440</name>
</gene>
<dbReference type="InterPro" id="IPR009959">
    <property type="entry name" value="Cyclase_SnoaL-like"/>
</dbReference>
<accession>A0A9X0HHM7</accession>
<dbReference type="EMBL" id="LNAL01000008">
    <property type="protein sequence ID" value="KUG06059.1"/>
    <property type="molecule type" value="Genomic_DNA"/>
</dbReference>
<dbReference type="SUPFAM" id="SSF54427">
    <property type="entry name" value="NTF2-like"/>
    <property type="match status" value="1"/>
</dbReference>
<dbReference type="Pfam" id="PF07366">
    <property type="entry name" value="SnoaL"/>
    <property type="match status" value="1"/>
</dbReference>
<dbReference type="AlphaFoldDB" id="A0A9X0HHM7"/>
<dbReference type="InterPro" id="IPR032710">
    <property type="entry name" value="NTF2-like_dom_sf"/>
</dbReference>
<dbReference type="GO" id="GO:0030638">
    <property type="term" value="P:polyketide metabolic process"/>
    <property type="evidence" value="ECO:0007669"/>
    <property type="project" value="InterPro"/>
</dbReference>
<sequence length="142" mass="15694">MKTLEATPATTEANKQVVLAYVEAFNRADMAALRRIFADDALVYGVLGWGTMDQVIPVWQELHAAFALHLRVEAIAADGDNVMVRYLEQGQSVGSFRGGPVTGKTYEIVAMEHFVVREGRIERRWGARDSAAMNRQMGLPLG</sequence>
<comment type="caution">
    <text evidence="1">The sequence shown here is derived from an EMBL/GenBank/DDBJ whole genome shotgun (WGS) entry which is preliminary data.</text>
</comment>
<dbReference type="OrthoDB" id="4774596at2"/>
<organism evidence="1 2">
    <name type="scientific">Solirubrum puertoriconensis</name>
    <dbReference type="NCBI Taxonomy" id="1751427"/>
    <lineage>
        <taxon>Bacteria</taxon>
        <taxon>Pseudomonadati</taxon>
        <taxon>Bacteroidota</taxon>
        <taxon>Cytophagia</taxon>
        <taxon>Cytophagales</taxon>
    </lineage>
</organism>
<name>A0A9X0HHM7_SOLP1</name>
<dbReference type="RefSeq" id="WP_059071754.1">
    <property type="nucleotide sequence ID" value="NZ_LNAL01000008.1"/>
</dbReference>
<reference evidence="1 2" key="1">
    <citation type="submission" date="2015-11" db="EMBL/GenBank/DDBJ databases">
        <title>Solirubrum puertoriconensis gen. nov. an environmental bacteria isolated in Puerto Rico.</title>
        <authorList>
            <person name="Cuebas-Irizarry M.F."/>
            <person name="Montalvo-Rodriguez R."/>
        </authorList>
    </citation>
    <scope>NUCLEOTIDE SEQUENCE [LARGE SCALE GENOMIC DNA]</scope>
    <source>
        <strain evidence="1 2">MC1A</strain>
    </source>
</reference>